<keyword evidence="1" id="KW-0732">Signal</keyword>
<dbReference type="OrthoDB" id="3799992at2759"/>
<evidence type="ECO:0000256" key="1">
    <source>
        <dbReference type="SAM" id="SignalP"/>
    </source>
</evidence>
<dbReference type="RefSeq" id="XP_033690996.1">
    <property type="nucleotide sequence ID" value="XM_033826359.1"/>
</dbReference>
<evidence type="ECO:0000313" key="3">
    <source>
        <dbReference type="Proteomes" id="UP000800094"/>
    </source>
</evidence>
<feature type="chain" id="PRO_5025354315" evidence="1">
    <location>
        <begin position="21"/>
        <end position="209"/>
    </location>
</feature>
<protein>
    <submittedName>
        <fullName evidence="2">Uncharacterized protein</fullName>
    </submittedName>
</protein>
<name>A0A6A6J1D4_9PLEO</name>
<dbReference type="GeneID" id="54579689"/>
<evidence type="ECO:0000313" key="2">
    <source>
        <dbReference type="EMBL" id="KAF2255992.1"/>
    </source>
</evidence>
<dbReference type="AlphaFoldDB" id="A0A6A6J1D4"/>
<accession>A0A6A6J1D4</accession>
<dbReference type="EMBL" id="ML987189">
    <property type="protein sequence ID" value="KAF2255992.1"/>
    <property type="molecule type" value="Genomic_DNA"/>
</dbReference>
<gene>
    <name evidence="2" type="ORF">BU26DRAFT_498731</name>
</gene>
<feature type="signal peptide" evidence="1">
    <location>
        <begin position="1"/>
        <end position="20"/>
    </location>
</feature>
<proteinExistence type="predicted"/>
<reference evidence="2" key="1">
    <citation type="journal article" date="2020" name="Stud. Mycol.">
        <title>101 Dothideomycetes genomes: a test case for predicting lifestyles and emergence of pathogens.</title>
        <authorList>
            <person name="Haridas S."/>
            <person name="Albert R."/>
            <person name="Binder M."/>
            <person name="Bloem J."/>
            <person name="Labutti K."/>
            <person name="Salamov A."/>
            <person name="Andreopoulos B."/>
            <person name="Baker S."/>
            <person name="Barry K."/>
            <person name="Bills G."/>
            <person name="Bluhm B."/>
            <person name="Cannon C."/>
            <person name="Castanera R."/>
            <person name="Culley D."/>
            <person name="Daum C."/>
            <person name="Ezra D."/>
            <person name="Gonzalez J."/>
            <person name="Henrissat B."/>
            <person name="Kuo A."/>
            <person name="Liang C."/>
            <person name="Lipzen A."/>
            <person name="Lutzoni F."/>
            <person name="Magnuson J."/>
            <person name="Mondo S."/>
            <person name="Nolan M."/>
            <person name="Ohm R."/>
            <person name="Pangilinan J."/>
            <person name="Park H.-J."/>
            <person name="Ramirez L."/>
            <person name="Alfaro M."/>
            <person name="Sun H."/>
            <person name="Tritt A."/>
            <person name="Yoshinaga Y."/>
            <person name="Zwiers L.-H."/>
            <person name="Turgeon B."/>
            <person name="Goodwin S."/>
            <person name="Spatafora J."/>
            <person name="Crous P."/>
            <person name="Grigoriev I."/>
        </authorList>
    </citation>
    <scope>NUCLEOTIDE SEQUENCE</scope>
    <source>
        <strain evidence="2">CBS 122368</strain>
    </source>
</reference>
<sequence length="209" mass="22729">MVRIHTLSLLFFLLLSPALCFPIFRPPDYFWKRFFQPQLVGRQVAQQNSTVEGNNTNVNGTFSPTNGQDGNGVGYAGTGNDIDTGIHTPSFYYCSLTIRSFTIHTFTTLFHHTPSPPSQLTPPVFLGDDFDIGDGNLTLAPNSSLEIGDRITNINLPLNMSEILAAGISRGFSTNATGGRELTIDIAMRMTISERGGERNVTLGGEGGR</sequence>
<organism evidence="2 3">
    <name type="scientific">Trematosphaeria pertusa</name>
    <dbReference type="NCBI Taxonomy" id="390896"/>
    <lineage>
        <taxon>Eukaryota</taxon>
        <taxon>Fungi</taxon>
        <taxon>Dikarya</taxon>
        <taxon>Ascomycota</taxon>
        <taxon>Pezizomycotina</taxon>
        <taxon>Dothideomycetes</taxon>
        <taxon>Pleosporomycetidae</taxon>
        <taxon>Pleosporales</taxon>
        <taxon>Massarineae</taxon>
        <taxon>Trematosphaeriaceae</taxon>
        <taxon>Trematosphaeria</taxon>
    </lineage>
</organism>
<keyword evidence="3" id="KW-1185">Reference proteome</keyword>
<dbReference type="Proteomes" id="UP000800094">
    <property type="component" value="Unassembled WGS sequence"/>
</dbReference>